<name>A0A540KKX6_MALBA</name>
<organism evidence="1 2">
    <name type="scientific">Malus baccata</name>
    <name type="common">Siberian crab apple</name>
    <name type="synonym">Pyrus baccata</name>
    <dbReference type="NCBI Taxonomy" id="106549"/>
    <lineage>
        <taxon>Eukaryota</taxon>
        <taxon>Viridiplantae</taxon>
        <taxon>Streptophyta</taxon>
        <taxon>Embryophyta</taxon>
        <taxon>Tracheophyta</taxon>
        <taxon>Spermatophyta</taxon>
        <taxon>Magnoliopsida</taxon>
        <taxon>eudicotyledons</taxon>
        <taxon>Gunneridae</taxon>
        <taxon>Pentapetalae</taxon>
        <taxon>rosids</taxon>
        <taxon>fabids</taxon>
        <taxon>Rosales</taxon>
        <taxon>Rosaceae</taxon>
        <taxon>Amygdaloideae</taxon>
        <taxon>Maleae</taxon>
        <taxon>Malus</taxon>
    </lineage>
</organism>
<sequence length="87" mass="9337">MSISPFFSITRILLSIPSFICVRPSMSMHPISPSSLSRPIFFLNPIFSLSPPSGSSTHPYGCEHADPAASPLLSQSKVMEIKMGGDA</sequence>
<gene>
    <name evidence="1" type="ORF">C1H46_039615</name>
</gene>
<accession>A0A540KKX6</accession>
<dbReference type="Proteomes" id="UP000315295">
    <property type="component" value="Unassembled WGS sequence"/>
</dbReference>
<keyword evidence="2" id="KW-1185">Reference proteome</keyword>
<comment type="caution">
    <text evidence="1">The sequence shown here is derived from an EMBL/GenBank/DDBJ whole genome shotgun (WGS) entry which is preliminary data.</text>
</comment>
<dbReference type="EMBL" id="VIEB01001148">
    <property type="protein sequence ID" value="TQD74857.1"/>
    <property type="molecule type" value="Genomic_DNA"/>
</dbReference>
<reference evidence="1 2" key="1">
    <citation type="journal article" date="2019" name="G3 (Bethesda)">
        <title>Sequencing of a Wild Apple (Malus baccata) Genome Unravels the Differences Between Cultivated and Wild Apple Species Regarding Disease Resistance and Cold Tolerance.</title>
        <authorList>
            <person name="Chen X."/>
        </authorList>
    </citation>
    <scope>NUCLEOTIDE SEQUENCE [LARGE SCALE GENOMIC DNA]</scope>
    <source>
        <strain evidence="2">cv. Shandingzi</strain>
        <tissue evidence="1">Leaves</tissue>
    </source>
</reference>
<proteinExistence type="predicted"/>
<protein>
    <submittedName>
        <fullName evidence="1">Uncharacterized protein</fullName>
    </submittedName>
</protein>
<evidence type="ECO:0000313" key="2">
    <source>
        <dbReference type="Proteomes" id="UP000315295"/>
    </source>
</evidence>
<dbReference type="AlphaFoldDB" id="A0A540KKX6"/>
<evidence type="ECO:0000313" key="1">
    <source>
        <dbReference type="EMBL" id="TQD74857.1"/>
    </source>
</evidence>